<name>A0A2J6PV12_9HELO</name>
<keyword evidence="2" id="KW-1185">Reference proteome</keyword>
<dbReference type="OrthoDB" id="2364174at2759"/>
<accession>A0A2J6PV12</accession>
<dbReference type="EMBL" id="KZ613497">
    <property type="protein sequence ID" value="PMD17877.1"/>
    <property type="molecule type" value="Genomic_DNA"/>
</dbReference>
<dbReference type="AlphaFoldDB" id="A0A2J6PV12"/>
<sequence>MRSQIGSFFNSYVTCFIQELEHYIRRYGDDGVTRLNSVCFKHSIGLAAEKISNRTSCDIKDGSFRILFQENCLGVNCFSGIWGFDEAINNAVDPSEHSSSMSFIATQSVKLKFDTQIEAIRLKAASMLQLPSLKLTADFETIFTKLKAAKQESSLWAITEKRLGDVALEFFKSAFLEVVRIEFANDEMSCETFREAIFREKVELRIVDQIVERHGFTFEAVIEEGVLYIQNS</sequence>
<dbReference type="Proteomes" id="UP000235672">
    <property type="component" value="Unassembled WGS sequence"/>
</dbReference>
<evidence type="ECO:0000313" key="1">
    <source>
        <dbReference type="EMBL" id="PMD17877.1"/>
    </source>
</evidence>
<gene>
    <name evidence="1" type="ORF">NA56DRAFT_661862</name>
</gene>
<organism evidence="1 2">
    <name type="scientific">Hyaloscypha hepaticicola</name>
    <dbReference type="NCBI Taxonomy" id="2082293"/>
    <lineage>
        <taxon>Eukaryota</taxon>
        <taxon>Fungi</taxon>
        <taxon>Dikarya</taxon>
        <taxon>Ascomycota</taxon>
        <taxon>Pezizomycotina</taxon>
        <taxon>Leotiomycetes</taxon>
        <taxon>Helotiales</taxon>
        <taxon>Hyaloscyphaceae</taxon>
        <taxon>Hyaloscypha</taxon>
    </lineage>
</organism>
<reference evidence="1 2" key="1">
    <citation type="submission" date="2016-05" db="EMBL/GenBank/DDBJ databases">
        <title>A degradative enzymes factory behind the ericoid mycorrhizal symbiosis.</title>
        <authorList>
            <consortium name="DOE Joint Genome Institute"/>
            <person name="Martino E."/>
            <person name="Morin E."/>
            <person name="Grelet G."/>
            <person name="Kuo A."/>
            <person name="Kohler A."/>
            <person name="Daghino S."/>
            <person name="Barry K."/>
            <person name="Choi C."/>
            <person name="Cichocki N."/>
            <person name="Clum A."/>
            <person name="Copeland A."/>
            <person name="Hainaut M."/>
            <person name="Haridas S."/>
            <person name="Labutti K."/>
            <person name="Lindquist E."/>
            <person name="Lipzen A."/>
            <person name="Khouja H.-R."/>
            <person name="Murat C."/>
            <person name="Ohm R."/>
            <person name="Olson A."/>
            <person name="Spatafora J."/>
            <person name="Veneault-Fourrey C."/>
            <person name="Henrissat B."/>
            <person name="Grigoriev I."/>
            <person name="Martin F."/>
            <person name="Perotto S."/>
        </authorList>
    </citation>
    <scope>NUCLEOTIDE SEQUENCE [LARGE SCALE GENOMIC DNA]</scope>
    <source>
        <strain evidence="1 2">UAMH 7357</strain>
    </source>
</reference>
<evidence type="ECO:0000313" key="2">
    <source>
        <dbReference type="Proteomes" id="UP000235672"/>
    </source>
</evidence>
<proteinExistence type="predicted"/>
<protein>
    <submittedName>
        <fullName evidence="1">Uncharacterized protein</fullName>
    </submittedName>
</protein>